<feature type="transmembrane region" description="Helical" evidence="1">
    <location>
        <begin position="609"/>
        <end position="627"/>
    </location>
</feature>
<gene>
    <name evidence="2" type="ORF">F8M41_008337</name>
</gene>
<dbReference type="EMBL" id="WTPW01001873">
    <property type="protein sequence ID" value="KAF0409681.1"/>
    <property type="molecule type" value="Genomic_DNA"/>
</dbReference>
<keyword evidence="1" id="KW-1133">Transmembrane helix</keyword>
<evidence type="ECO:0000256" key="1">
    <source>
        <dbReference type="SAM" id="Phobius"/>
    </source>
</evidence>
<dbReference type="AlphaFoldDB" id="A0A8H3X3P9"/>
<feature type="transmembrane region" description="Helical" evidence="1">
    <location>
        <begin position="680"/>
        <end position="699"/>
    </location>
</feature>
<evidence type="ECO:0000313" key="2">
    <source>
        <dbReference type="EMBL" id="KAF0409681.1"/>
    </source>
</evidence>
<feature type="transmembrane region" description="Helical" evidence="1">
    <location>
        <begin position="720"/>
        <end position="739"/>
    </location>
</feature>
<reference evidence="2 3" key="1">
    <citation type="journal article" date="2019" name="Environ. Microbiol.">
        <title>At the nexus of three kingdoms: the genome of the mycorrhizal fungus Gigaspora margarita provides insights into plant, endobacterial and fungal interactions.</title>
        <authorList>
            <person name="Venice F."/>
            <person name="Ghignone S."/>
            <person name="Salvioli di Fossalunga A."/>
            <person name="Amselem J."/>
            <person name="Novero M."/>
            <person name="Xianan X."/>
            <person name="Sedzielewska Toro K."/>
            <person name="Morin E."/>
            <person name="Lipzen A."/>
            <person name="Grigoriev I.V."/>
            <person name="Henrissat B."/>
            <person name="Martin F.M."/>
            <person name="Bonfante P."/>
        </authorList>
    </citation>
    <scope>NUCLEOTIDE SEQUENCE [LARGE SCALE GENOMIC DNA]</scope>
    <source>
        <strain evidence="2 3">BEG34</strain>
    </source>
</reference>
<accession>A0A8H3X3P9</accession>
<dbReference type="Proteomes" id="UP000439903">
    <property type="component" value="Unassembled WGS sequence"/>
</dbReference>
<name>A0A8H3X3P9_GIGMA</name>
<keyword evidence="1" id="KW-0472">Membrane</keyword>
<comment type="caution">
    <text evidence="2">The sequence shown here is derived from an EMBL/GenBank/DDBJ whole genome shotgun (WGS) entry which is preliminary data.</text>
</comment>
<feature type="transmembrane region" description="Helical" evidence="1">
    <location>
        <begin position="639"/>
        <end position="660"/>
    </location>
</feature>
<protein>
    <submittedName>
        <fullName evidence="2">Uncharacterized protein</fullName>
    </submittedName>
</protein>
<keyword evidence="1" id="KW-0812">Transmembrane</keyword>
<dbReference type="OrthoDB" id="2323213at2759"/>
<sequence length="741" mass="83259">MKKKEKIVKFIVVLYIAFALLSLLPSPSTQLNQFTYEDLQAGLDLLDEDKSNDGTIILRFGKPLIRINGSTTCWDMTIYLRIIHPNASVSFFSISNHNVPNFNFCLKNGTTRDYTTIWGFDQGLVLIYYNSSNVSTSAIMGLFMTFEGTVISGILKYWVAVSISSPRDGFLFYCCGALVISWIHFSAPNSNGEIIEIASEIIQTKIKVVSVTAFYVLERGFAIAYGGNDSPSSLNSTTNIISTTNVMYIKFYYLTTNTRRGPFLIYQIPTQTLKSNNSQNFIQTTTLRGLICSVDFDGAGNICMLIMIYQSNITNTISQQTLLKVSFLSSGSVTSIGQMTNVNFTYGFNLVPLRFGGYLMLVYQGDINFGYVLDEDGNVYSNWSLPQPLVLPRYQSAYVALANNSFVIVENQNNSIWNITHDDLYRFYRQGNASSQLCYLDSNDNKTVIIQVILSTFNEPNSHYYVTIENNFVKRSDSDEALLGIDKNLWTLTTGRITGVIRLTPDGSNYYLSLSSVDQQKFHKQLATGLSSIIPIEDNRLTATDGLEKDMSTGSLQILLPFDIKDTTNLSKKILIDETYPMTIAPSLETKNMRHCFSNNSLAHIARNFAMFKLIFIAIDLGLRISFFVNDAHKVPELYIPILIILIISIFINTSASFAITVHEISKNPNFSKWASEYSQFIPILTIISAGHIEALNVLTSKFGMLEIFSTTFSEVAEKIIFFVRILCLFVCEIPQFIIQV</sequence>
<evidence type="ECO:0000313" key="3">
    <source>
        <dbReference type="Proteomes" id="UP000439903"/>
    </source>
</evidence>
<keyword evidence="3" id="KW-1185">Reference proteome</keyword>
<organism evidence="2 3">
    <name type="scientific">Gigaspora margarita</name>
    <dbReference type="NCBI Taxonomy" id="4874"/>
    <lineage>
        <taxon>Eukaryota</taxon>
        <taxon>Fungi</taxon>
        <taxon>Fungi incertae sedis</taxon>
        <taxon>Mucoromycota</taxon>
        <taxon>Glomeromycotina</taxon>
        <taxon>Glomeromycetes</taxon>
        <taxon>Diversisporales</taxon>
        <taxon>Gigasporaceae</taxon>
        <taxon>Gigaspora</taxon>
    </lineage>
</organism>
<proteinExistence type="predicted"/>
<feature type="transmembrane region" description="Helical" evidence="1">
    <location>
        <begin position="7"/>
        <end position="24"/>
    </location>
</feature>